<sequence length="435" mass="47632">MQRTSTSASSRKIPGLCGVLVGLTALAVYIVVTLLQPDNLHKKSSNLFHWPVDFRVYYEAAKALNSGENLYDGNFVGNLPFTYPPFAGVLFRPLTVTDPHPMAVVWQVCSALVLLAVIIGVLRERRYSWGPGLFAVAFLSWVASLNLGSVFGTFYWGQINIFLMGLIALDFLRGPRSLGRGIFSGLAAGIKLTPSFFLIPLLVERRWFAAVTMTVTTLATVTVGWIVVPDARSFWTEKVLETDRIGTVSNPGAQSLAIVLERLGVEHHQLWWAISSALIVAVFCLAVRGALRYGNRSMVFALGGVVACVISPFSWYHHWVFIAPLFVVFVDSIVTAFSHVSERLTRRGRGAGKVAWCIDQCVGLATVAVCGVMFLPFSAPVAWEPTSFRIQGRADEPIMAGLMIYTAISFVVLVAVIYGVRELVDRRRGATPTAA</sequence>
<keyword evidence="6 8" id="KW-0472">Membrane</keyword>
<keyword evidence="2" id="KW-1003">Cell membrane</keyword>
<feature type="transmembrane region" description="Helical" evidence="8">
    <location>
        <begin position="321"/>
        <end position="340"/>
    </location>
</feature>
<name>A0A7G7YMD2_9CORY</name>
<dbReference type="KEGG" id="cans:GP473_02225"/>
<evidence type="ECO:0000256" key="2">
    <source>
        <dbReference type="ARBA" id="ARBA00022475"/>
    </source>
</evidence>
<keyword evidence="5 8" id="KW-1133">Transmembrane helix</keyword>
<comment type="similarity">
    <text evidence="7">Belongs to the glycosyltransferase 87 family.</text>
</comment>
<comment type="subcellular location">
    <subcellularLocation>
        <location evidence="1">Cell membrane</location>
        <topology evidence="1">Multi-pass membrane protein</topology>
    </subcellularLocation>
</comment>
<dbReference type="Proteomes" id="UP000515275">
    <property type="component" value="Chromosome"/>
</dbReference>
<feature type="transmembrane region" description="Helical" evidence="8">
    <location>
        <begin position="270"/>
        <end position="291"/>
    </location>
</feature>
<evidence type="ECO:0000256" key="3">
    <source>
        <dbReference type="ARBA" id="ARBA00022679"/>
    </source>
</evidence>
<feature type="transmembrane region" description="Helical" evidence="8">
    <location>
        <begin position="12"/>
        <end position="35"/>
    </location>
</feature>
<dbReference type="EMBL" id="CP046883">
    <property type="protein sequence ID" value="QNH95652.1"/>
    <property type="molecule type" value="Genomic_DNA"/>
</dbReference>
<dbReference type="InterPro" id="IPR018584">
    <property type="entry name" value="GT87"/>
</dbReference>
<keyword evidence="10" id="KW-1185">Reference proteome</keyword>
<feature type="transmembrane region" description="Helical" evidence="8">
    <location>
        <begin position="361"/>
        <end position="383"/>
    </location>
</feature>
<organism evidence="9 10">
    <name type="scientific">Corynebacterium anserum</name>
    <dbReference type="NCBI Taxonomy" id="2684406"/>
    <lineage>
        <taxon>Bacteria</taxon>
        <taxon>Bacillati</taxon>
        <taxon>Actinomycetota</taxon>
        <taxon>Actinomycetes</taxon>
        <taxon>Mycobacteriales</taxon>
        <taxon>Corynebacteriaceae</taxon>
        <taxon>Corynebacterium</taxon>
    </lineage>
</organism>
<gene>
    <name evidence="9" type="ORF">GP473_02225</name>
</gene>
<protein>
    <submittedName>
        <fullName evidence="9">DUF2029 domain-containing protein</fullName>
    </submittedName>
</protein>
<reference evidence="9 10" key="1">
    <citation type="submission" date="2019-12" db="EMBL/GenBank/DDBJ databases">
        <title>Corynebacterium sp. nov., isolated from feces of the Anser Albifrons in China.</title>
        <authorList>
            <person name="Liu Q."/>
        </authorList>
    </citation>
    <scope>NUCLEOTIDE SEQUENCE [LARGE SCALE GENOMIC DNA]</scope>
    <source>
        <strain evidence="9 10">23H37-10</strain>
    </source>
</reference>
<proteinExistence type="inferred from homology"/>
<keyword evidence="3" id="KW-0808">Transferase</keyword>
<evidence type="ECO:0000256" key="5">
    <source>
        <dbReference type="ARBA" id="ARBA00022989"/>
    </source>
</evidence>
<keyword evidence="4 8" id="KW-0812">Transmembrane</keyword>
<evidence type="ECO:0000256" key="1">
    <source>
        <dbReference type="ARBA" id="ARBA00004651"/>
    </source>
</evidence>
<evidence type="ECO:0000256" key="6">
    <source>
        <dbReference type="ARBA" id="ARBA00023136"/>
    </source>
</evidence>
<dbReference type="GO" id="GO:0005886">
    <property type="term" value="C:plasma membrane"/>
    <property type="evidence" value="ECO:0007669"/>
    <property type="project" value="UniProtKB-SubCell"/>
</dbReference>
<dbReference type="RefSeq" id="WP_186277059.1">
    <property type="nucleotide sequence ID" value="NZ_CP046883.1"/>
</dbReference>
<feature type="transmembrane region" description="Helical" evidence="8">
    <location>
        <begin position="103"/>
        <end position="122"/>
    </location>
</feature>
<feature type="transmembrane region" description="Helical" evidence="8">
    <location>
        <begin position="398"/>
        <end position="420"/>
    </location>
</feature>
<feature type="transmembrane region" description="Helical" evidence="8">
    <location>
        <begin position="298"/>
        <end position="315"/>
    </location>
</feature>
<evidence type="ECO:0000256" key="8">
    <source>
        <dbReference type="SAM" id="Phobius"/>
    </source>
</evidence>
<dbReference type="Pfam" id="PF09594">
    <property type="entry name" value="GT87"/>
    <property type="match status" value="1"/>
</dbReference>
<evidence type="ECO:0000313" key="9">
    <source>
        <dbReference type="EMBL" id="QNH95652.1"/>
    </source>
</evidence>
<evidence type="ECO:0000256" key="4">
    <source>
        <dbReference type="ARBA" id="ARBA00022692"/>
    </source>
</evidence>
<feature type="transmembrane region" description="Helical" evidence="8">
    <location>
        <begin position="207"/>
        <end position="228"/>
    </location>
</feature>
<dbReference type="AlphaFoldDB" id="A0A7G7YMD2"/>
<dbReference type="GO" id="GO:0016758">
    <property type="term" value="F:hexosyltransferase activity"/>
    <property type="evidence" value="ECO:0007669"/>
    <property type="project" value="InterPro"/>
</dbReference>
<feature type="transmembrane region" description="Helical" evidence="8">
    <location>
        <begin position="129"/>
        <end position="148"/>
    </location>
</feature>
<evidence type="ECO:0000256" key="7">
    <source>
        <dbReference type="ARBA" id="ARBA00024033"/>
    </source>
</evidence>
<accession>A0A7G7YMD2</accession>
<evidence type="ECO:0000313" key="10">
    <source>
        <dbReference type="Proteomes" id="UP000515275"/>
    </source>
</evidence>